<protein>
    <submittedName>
        <fullName evidence="1">Uncharacterized protein</fullName>
    </submittedName>
</protein>
<name>A0A975BY20_9BACT</name>
<reference evidence="1" key="1">
    <citation type="journal article" date="2021" name="Microb. Physiol.">
        <title>Proteogenomic Insights into the Physiology of Marine, Sulfate-Reducing, Filamentous Desulfonema limicola and Desulfonema magnum.</title>
        <authorList>
            <person name="Schnaars V."/>
            <person name="Wohlbrand L."/>
            <person name="Scheve S."/>
            <person name="Hinrichs C."/>
            <person name="Reinhardt R."/>
            <person name="Rabus R."/>
        </authorList>
    </citation>
    <scope>NUCLEOTIDE SEQUENCE</scope>
    <source>
        <strain evidence="1">4be13</strain>
    </source>
</reference>
<dbReference type="AlphaFoldDB" id="A0A975BY20"/>
<organism evidence="1 2">
    <name type="scientific">Desulfonema magnum</name>
    <dbReference type="NCBI Taxonomy" id="45655"/>
    <lineage>
        <taxon>Bacteria</taxon>
        <taxon>Pseudomonadati</taxon>
        <taxon>Thermodesulfobacteriota</taxon>
        <taxon>Desulfobacteria</taxon>
        <taxon>Desulfobacterales</taxon>
        <taxon>Desulfococcaceae</taxon>
        <taxon>Desulfonema</taxon>
    </lineage>
</organism>
<dbReference type="RefSeq" id="WP_207680649.1">
    <property type="nucleotide sequence ID" value="NZ_CP061800.1"/>
</dbReference>
<dbReference type="KEGG" id="dmm:dnm_100600"/>
<sequence>MDIIQIKKDIRALPRSEKFHLIQFLVSELSREEQELSHYFEEGSQHGFWSQHNAFEAARKLQTLLDDNKV</sequence>
<evidence type="ECO:0000313" key="2">
    <source>
        <dbReference type="Proteomes" id="UP000663722"/>
    </source>
</evidence>
<gene>
    <name evidence="1" type="ORF">dnm_100600</name>
</gene>
<evidence type="ECO:0000313" key="1">
    <source>
        <dbReference type="EMBL" id="QTA93951.1"/>
    </source>
</evidence>
<dbReference type="Proteomes" id="UP000663722">
    <property type="component" value="Chromosome"/>
</dbReference>
<dbReference type="EMBL" id="CP061800">
    <property type="protein sequence ID" value="QTA93951.1"/>
    <property type="molecule type" value="Genomic_DNA"/>
</dbReference>
<keyword evidence="2" id="KW-1185">Reference proteome</keyword>
<accession>A0A975BY20</accession>
<proteinExistence type="predicted"/>